<dbReference type="EMBL" id="CADCUV010000136">
    <property type="protein sequence ID" value="CAA9426494.1"/>
    <property type="molecule type" value="Genomic_DNA"/>
</dbReference>
<dbReference type="SUPFAM" id="SSF54593">
    <property type="entry name" value="Glyoxalase/Bleomycin resistance protein/Dihydroxybiphenyl dioxygenase"/>
    <property type="match status" value="1"/>
</dbReference>
<dbReference type="AlphaFoldDB" id="A0A6J4PV44"/>
<dbReference type="InterPro" id="IPR004360">
    <property type="entry name" value="Glyas_Fos-R_dOase_dom"/>
</dbReference>
<feature type="domain" description="VOC" evidence="1">
    <location>
        <begin position="7"/>
        <end position="135"/>
    </location>
</feature>
<evidence type="ECO:0000259" key="1">
    <source>
        <dbReference type="PROSITE" id="PS51819"/>
    </source>
</evidence>
<dbReference type="InterPro" id="IPR037523">
    <property type="entry name" value="VOC_core"/>
</dbReference>
<sequence>MTDDSPRPHHLNLAVGEGGDVARTAGFYRDLLGLTPVELPRDEDAYAAGIHTLEDGRGYQYHFVPSEPEFAARQGLPVNPLVGHLAFRVTDIAALRARLDKEGVPYSDMGVWAIEGWHQLFCADPDGRVIEFHQVLDPPPGAPEDTPG</sequence>
<organism evidence="2">
    <name type="scientific">uncultured Rubrobacteraceae bacterium</name>
    <dbReference type="NCBI Taxonomy" id="349277"/>
    <lineage>
        <taxon>Bacteria</taxon>
        <taxon>Bacillati</taxon>
        <taxon>Actinomycetota</taxon>
        <taxon>Rubrobacteria</taxon>
        <taxon>Rubrobacterales</taxon>
        <taxon>Rubrobacteraceae</taxon>
        <taxon>environmental samples</taxon>
    </lineage>
</organism>
<proteinExistence type="predicted"/>
<dbReference type="Gene3D" id="3.10.180.10">
    <property type="entry name" value="2,3-Dihydroxybiphenyl 1,2-Dioxygenase, domain 1"/>
    <property type="match status" value="1"/>
</dbReference>
<gene>
    <name evidence="2" type="ORF">AVDCRST_MAG22-2947</name>
</gene>
<reference evidence="2" key="1">
    <citation type="submission" date="2020-02" db="EMBL/GenBank/DDBJ databases">
        <authorList>
            <person name="Meier V. D."/>
        </authorList>
    </citation>
    <scope>NUCLEOTIDE SEQUENCE</scope>
    <source>
        <strain evidence="2">AVDCRST_MAG22</strain>
    </source>
</reference>
<dbReference type="PANTHER" id="PTHR21366">
    <property type="entry name" value="GLYOXALASE FAMILY PROTEIN"/>
    <property type="match status" value="1"/>
</dbReference>
<dbReference type="PANTHER" id="PTHR21366:SF14">
    <property type="entry name" value="GLYOXALASE DOMAIN-CONTAINING PROTEIN 5"/>
    <property type="match status" value="1"/>
</dbReference>
<evidence type="ECO:0000313" key="2">
    <source>
        <dbReference type="EMBL" id="CAA9426494.1"/>
    </source>
</evidence>
<accession>A0A6J4PV44</accession>
<dbReference type="Pfam" id="PF00903">
    <property type="entry name" value="Glyoxalase"/>
    <property type="match status" value="1"/>
</dbReference>
<protein>
    <recommendedName>
        <fullName evidence="1">VOC domain-containing protein</fullName>
    </recommendedName>
</protein>
<dbReference type="InterPro" id="IPR050383">
    <property type="entry name" value="GlyoxalaseI/FosfomycinResist"/>
</dbReference>
<name>A0A6J4PV44_9ACTN</name>
<dbReference type="PROSITE" id="PS51819">
    <property type="entry name" value="VOC"/>
    <property type="match status" value="1"/>
</dbReference>
<dbReference type="InterPro" id="IPR029068">
    <property type="entry name" value="Glyas_Bleomycin-R_OHBP_Dase"/>
</dbReference>